<dbReference type="EMBL" id="LNYE01000022">
    <property type="protein sequence ID" value="KTD11147.1"/>
    <property type="molecule type" value="Genomic_DNA"/>
</dbReference>
<dbReference type="InterPro" id="IPR050400">
    <property type="entry name" value="Bact_Cytoskel_RodZ"/>
</dbReference>
<dbReference type="SUPFAM" id="SSF47413">
    <property type="entry name" value="lambda repressor-like DNA-binding domains"/>
    <property type="match status" value="1"/>
</dbReference>
<accession>A0A378J978</accession>
<dbReference type="Proteomes" id="UP000254476">
    <property type="component" value="Unassembled WGS sequence"/>
</dbReference>
<evidence type="ECO:0000313" key="2">
    <source>
        <dbReference type="EMBL" id="KTD11147.1"/>
    </source>
</evidence>
<protein>
    <submittedName>
        <fullName evidence="3">DNA-binding protein</fullName>
    </submittedName>
</protein>
<keyword evidence="4" id="KW-1185">Reference proteome</keyword>
<sequence length="195" mass="22574">MNTITTLDEDILEKDRNPGAQLASIREQKGYTIEYVANKLHLRARIIELIENNEFHLLPEPVFVKGYLRAYAKLLGTSPEPYLAIFNKQYLVERKPERALWQQSKRESHKVEHIIRWFTLLFAIGVIVAVGIWWQKNRDNQQVFATNSSTTVTDLSLNQQTPVNKNLEIKLTDISKMQSLLNPKPEMSPLEKTSD</sequence>
<dbReference type="InterPro" id="IPR010982">
    <property type="entry name" value="Lambda_DNA-bd_dom_sf"/>
</dbReference>
<dbReference type="GO" id="GO:0003677">
    <property type="term" value="F:DNA binding"/>
    <property type="evidence" value="ECO:0007669"/>
    <property type="project" value="UniProtKB-KW"/>
</dbReference>
<dbReference type="AlphaFoldDB" id="A0A378J978"/>
<dbReference type="Pfam" id="PF13413">
    <property type="entry name" value="HTH_25"/>
    <property type="match status" value="1"/>
</dbReference>
<evidence type="ECO:0000256" key="1">
    <source>
        <dbReference type="SAM" id="Phobius"/>
    </source>
</evidence>
<dbReference type="OrthoDB" id="9790252at2"/>
<dbReference type="Gene3D" id="1.10.260.40">
    <property type="entry name" value="lambda repressor-like DNA-binding domains"/>
    <property type="match status" value="1"/>
</dbReference>
<dbReference type="CDD" id="cd00093">
    <property type="entry name" value="HTH_XRE"/>
    <property type="match status" value="1"/>
</dbReference>
<keyword evidence="1" id="KW-0472">Membrane</keyword>
<dbReference type="RefSeq" id="WP_058499210.1">
    <property type="nucleotide sequence ID" value="NZ_CAAAHW010000003.1"/>
</dbReference>
<gene>
    <name evidence="3" type="primary">rodZ</name>
    <name evidence="2" type="ORF">Lgra_2113</name>
    <name evidence="3" type="ORF">NCTC12388_01494</name>
</gene>
<dbReference type="EMBL" id="UGOB01000001">
    <property type="protein sequence ID" value="STX44394.1"/>
    <property type="molecule type" value="Genomic_DNA"/>
</dbReference>
<feature type="transmembrane region" description="Helical" evidence="1">
    <location>
        <begin position="114"/>
        <end position="134"/>
    </location>
</feature>
<dbReference type="Proteomes" id="UP000054691">
    <property type="component" value="Unassembled WGS sequence"/>
</dbReference>
<proteinExistence type="predicted"/>
<dbReference type="PANTHER" id="PTHR34475:SF1">
    <property type="entry name" value="CYTOSKELETON PROTEIN RODZ"/>
    <property type="match status" value="1"/>
</dbReference>
<evidence type="ECO:0000313" key="3">
    <source>
        <dbReference type="EMBL" id="STX44394.1"/>
    </source>
</evidence>
<reference evidence="2 4" key="1">
    <citation type="submission" date="2015-11" db="EMBL/GenBank/DDBJ databases">
        <title>Genomic analysis of 38 Legionella species identifies large and diverse effector repertoires.</title>
        <authorList>
            <person name="Burstein D."/>
            <person name="Amaro F."/>
            <person name="Zusman T."/>
            <person name="Lifshitz Z."/>
            <person name="Cohen O."/>
            <person name="Gilbert J.A."/>
            <person name="Pupko T."/>
            <person name="Shuman H.A."/>
            <person name="Segal G."/>
        </authorList>
    </citation>
    <scope>NUCLEOTIDE SEQUENCE [LARGE SCALE GENOMIC DNA]</scope>
    <source>
        <strain evidence="2 4">Lyon 8420412</strain>
    </source>
</reference>
<keyword evidence="3" id="KW-0238">DNA-binding</keyword>
<keyword evidence="1" id="KW-0812">Transmembrane</keyword>
<evidence type="ECO:0000313" key="4">
    <source>
        <dbReference type="Proteomes" id="UP000054691"/>
    </source>
</evidence>
<organism evidence="3 5">
    <name type="scientific">Legionella gratiana</name>
    <dbReference type="NCBI Taxonomy" id="45066"/>
    <lineage>
        <taxon>Bacteria</taxon>
        <taxon>Pseudomonadati</taxon>
        <taxon>Pseudomonadota</taxon>
        <taxon>Gammaproteobacteria</taxon>
        <taxon>Legionellales</taxon>
        <taxon>Legionellaceae</taxon>
        <taxon>Legionella</taxon>
    </lineage>
</organism>
<dbReference type="PANTHER" id="PTHR34475">
    <property type="match status" value="1"/>
</dbReference>
<keyword evidence="1" id="KW-1133">Transmembrane helix</keyword>
<dbReference type="InterPro" id="IPR001387">
    <property type="entry name" value="Cro/C1-type_HTH"/>
</dbReference>
<name>A0A378J978_9GAMM</name>
<dbReference type="STRING" id="45066.Lgra_2113"/>
<evidence type="ECO:0000313" key="5">
    <source>
        <dbReference type="Proteomes" id="UP000254476"/>
    </source>
</evidence>
<reference evidence="3 5" key="2">
    <citation type="submission" date="2018-06" db="EMBL/GenBank/DDBJ databases">
        <authorList>
            <consortium name="Pathogen Informatics"/>
            <person name="Doyle S."/>
        </authorList>
    </citation>
    <scope>NUCLEOTIDE SEQUENCE [LARGE SCALE GENOMIC DNA]</scope>
    <source>
        <strain evidence="3 5">NCTC12388</strain>
    </source>
</reference>